<evidence type="ECO:0000313" key="3">
    <source>
        <dbReference type="Proteomes" id="UP000250235"/>
    </source>
</evidence>
<protein>
    <submittedName>
        <fullName evidence="2">Uncharacterized protein</fullName>
    </submittedName>
</protein>
<feature type="compositionally biased region" description="Basic and acidic residues" evidence="1">
    <location>
        <begin position="1"/>
        <end position="16"/>
    </location>
</feature>
<feature type="region of interest" description="Disordered" evidence="1">
    <location>
        <begin position="1"/>
        <end position="20"/>
    </location>
</feature>
<dbReference type="AlphaFoldDB" id="A0A2Z7A960"/>
<keyword evidence="3" id="KW-1185">Reference proteome</keyword>
<organism evidence="2 3">
    <name type="scientific">Dorcoceras hygrometricum</name>
    <dbReference type="NCBI Taxonomy" id="472368"/>
    <lineage>
        <taxon>Eukaryota</taxon>
        <taxon>Viridiplantae</taxon>
        <taxon>Streptophyta</taxon>
        <taxon>Embryophyta</taxon>
        <taxon>Tracheophyta</taxon>
        <taxon>Spermatophyta</taxon>
        <taxon>Magnoliopsida</taxon>
        <taxon>eudicotyledons</taxon>
        <taxon>Gunneridae</taxon>
        <taxon>Pentapetalae</taxon>
        <taxon>asterids</taxon>
        <taxon>lamiids</taxon>
        <taxon>Lamiales</taxon>
        <taxon>Gesneriaceae</taxon>
        <taxon>Didymocarpoideae</taxon>
        <taxon>Trichosporeae</taxon>
        <taxon>Loxocarpinae</taxon>
        <taxon>Dorcoceras</taxon>
    </lineage>
</organism>
<evidence type="ECO:0000313" key="2">
    <source>
        <dbReference type="EMBL" id="KZV18248.1"/>
    </source>
</evidence>
<gene>
    <name evidence="2" type="ORF">F511_23333</name>
</gene>
<proteinExistence type="predicted"/>
<evidence type="ECO:0000256" key="1">
    <source>
        <dbReference type="SAM" id="MobiDB-lite"/>
    </source>
</evidence>
<dbReference type="EMBL" id="KV017485">
    <property type="protein sequence ID" value="KZV18248.1"/>
    <property type="molecule type" value="Genomic_DNA"/>
</dbReference>
<accession>A0A2Z7A960</accession>
<feature type="region of interest" description="Disordered" evidence="1">
    <location>
        <begin position="55"/>
        <end position="146"/>
    </location>
</feature>
<reference evidence="2 3" key="1">
    <citation type="journal article" date="2015" name="Proc. Natl. Acad. Sci. U.S.A.">
        <title>The resurrection genome of Boea hygrometrica: A blueprint for survival of dehydration.</title>
        <authorList>
            <person name="Xiao L."/>
            <person name="Yang G."/>
            <person name="Zhang L."/>
            <person name="Yang X."/>
            <person name="Zhao S."/>
            <person name="Ji Z."/>
            <person name="Zhou Q."/>
            <person name="Hu M."/>
            <person name="Wang Y."/>
            <person name="Chen M."/>
            <person name="Xu Y."/>
            <person name="Jin H."/>
            <person name="Xiao X."/>
            <person name="Hu G."/>
            <person name="Bao F."/>
            <person name="Hu Y."/>
            <person name="Wan P."/>
            <person name="Li L."/>
            <person name="Deng X."/>
            <person name="Kuang T."/>
            <person name="Xiang C."/>
            <person name="Zhu J.K."/>
            <person name="Oliver M.J."/>
            <person name="He Y."/>
        </authorList>
    </citation>
    <scope>NUCLEOTIDE SEQUENCE [LARGE SCALE GENOMIC DNA]</scope>
    <source>
        <strain evidence="3">cv. XS01</strain>
    </source>
</reference>
<name>A0A2Z7A960_9LAMI</name>
<sequence>MGNTDPKDAKAGKEIRGQASVRRAIKTANHATCYKSSYEMHEAVKESVIKTSVSTGKSTQVEPPYHSVSTGKSSIRTGHGRTHGLRKQISPGSKFTAEGFKELRSRSAQQQKNARSDFSRNLQTPATSRFLPNADSGSQMGGNRKI</sequence>
<feature type="compositionally biased region" description="Polar residues" evidence="1">
    <location>
        <begin position="55"/>
        <end position="76"/>
    </location>
</feature>
<dbReference type="Proteomes" id="UP000250235">
    <property type="component" value="Unassembled WGS sequence"/>
</dbReference>